<dbReference type="GO" id="GO:0005829">
    <property type="term" value="C:cytosol"/>
    <property type="evidence" value="ECO:0007669"/>
    <property type="project" value="TreeGrafter"/>
</dbReference>
<dbReference type="RefSeq" id="WP_142535586.1">
    <property type="nucleotide sequence ID" value="NZ_SGJB01000005.1"/>
</dbReference>
<dbReference type="NCBIfam" id="NF003933">
    <property type="entry name" value="PRK05444.2-2"/>
    <property type="match status" value="1"/>
</dbReference>
<dbReference type="InterPro" id="IPR049557">
    <property type="entry name" value="Transketolase_CS"/>
</dbReference>
<dbReference type="Gene3D" id="3.40.50.970">
    <property type="match status" value="2"/>
</dbReference>
<keyword evidence="12" id="KW-0414">Isoprene biosynthesis</keyword>
<comment type="cofactor">
    <cofactor evidence="1">
        <name>Mg(2+)</name>
        <dbReference type="ChEBI" id="CHEBI:18420"/>
    </cofactor>
</comment>
<organism evidence="14 15">
    <name type="scientific">Peptacetobacter hominis</name>
    <dbReference type="NCBI Taxonomy" id="2743610"/>
    <lineage>
        <taxon>Bacteria</taxon>
        <taxon>Bacillati</taxon>
        <taxon>Bacillota</taxon>
        <taxon>Clostridia</taxon>
        <taxon>Peptostreptococcales</taxon>
        <taxon>Peptostreptococcaceae</taxon>
        <taxon>Peptacetobacter</taxon>
    </lineage>
</organism>
<dbReference type="CDD" id="cd07033">
    <property type="entry name" value="TPP_PYR_DXS_TK_like"/>
    <property type="match status" value="1"/>
</dbReference>
<evidence type="ECO:0000256" key="4">
    <source>
        <dbReference type="ARBA" id="ARBA00011081"/>
    </source>
</evidence>
<dbReference type="Pfam" id="PF02779">
    <property type="entry name" value="Transket_pyr"/>
    <property type="match status" value="1"/>
</dbReference>
<evidence type="ECO:0000256" key="11">
    <source>
        <dbReference type="ARBA" id="ARBA00023052"/>
    </source>
</evidence>
<dbReference type="InterPro" id="IPR033248">
    <property type="entry name" value="Transketolase_C"/>
</dbReference>
<reference evidence="14 15" key="1">
    <citation type="submission" date="2019-02" db="EMBL/GenBank/DDBJ databases">
        <title>Peptostreptococcaceae bacterium ZHW00191 nov., a new bacterium isolated from the human gut.</title>
        <authorList>
            <person name="Zhou H.-W."/>
            <person name="Chen X.-J."/>
        </authorList>
    </citation>
    <scope>NUCLEOTIDE SEQUENCE [LARGE SCALE GENOMIC DNA]</scope>
    <source>
        <strain evidence="14 15">ZHW00191</strain>
    </source>
</reference>
<dbReference type="PANTHER" id="PTHR43322">
    <property type="entry name" value="1-D-DEOXYXYLULOSE 5-PHOSPHATE SYNTHASE-RELATED"/>
    <property type="match status" value="1"/>
</dbReference>
<comment type="similarity">
    <text evidence="4">Belongs to the transketolase family. DXPS subfamily.</text>
</comment>
<evidence type="ECO:0000256" key="7">
    <source>
        <dbReference type="ARBA" id="ARBA00022679"/>
    </source>
</evidence>
<evidence type="ECO:0000256" key="8">
    <source>
        <dbReference type="ARBA" id="ARBA00022723"/>
    </source>
</evidence>
<keyword evidence="7 14" id="KW-0808">Transferase</keyword>
<dbReference type="OrthoDB" id="9803371at2"/>
<dbReference type="Pfam" id="PF02780">
    <property type="entry name" value="Transketolase_C"/>
    <property type="match status" value="1"/>
</dbReference>
<name>A0A544QWC4_9FIRM</name>
<dbReference type="GO" id="GO:0016114">
    <property type="term" value="P:terpenoid biosynthetic process"/>
    <property type="evidence" value="ECO:0007669"/>
    <property type="project" value="InterPro"/>
</dbReference>
<dbReference type="InterPro" id="IPR029061">
    <property type="entry name" value="THDP-binding"/>
</dbReference>
<evidence type="ECO:0000256" key="6">
    <source>
        <dbReference type="ARBA" id="ARBA00013150"/>
    </source>
</evidence>
<protein>
    <recommendedName>
        <fullName evidence="6">1-deoxy-D-xylulose-5-phosphate synthase</fullName>
        <ecNumber evidence="6">2.2.1.7</ecNumber>
    </recommendedName>
</protein>
<comment type="subunit">
    <text evidence="5">Homodimer.</text>
</comment>
<dbReference type="GO" id="GO:0009228">
    <property type="term" value="P:thiamine biosynthetic process"/>
    <property type="evidence" value="ECO:0007669"/>
    <property type="project" value="UniProtKB-KW"/>
</dbReference>
<sequence length="588" mass="65171">MNQNYKILDKVDYPSDLKKLSIEDMNILSEEIRDVLIDKLSKTGGHVGPNLGIVEATIAMHYVFNSPKDKIVFDVSHQCYTHKILTGRKYGFTDPEKYNSISGFTSKYESNHDIFSVGHTSTSVSLACGLVKARDLKGEKHNVIAVIGDGSLSGGEALEGLNNAAELNSNLIIIFNDNDMSIAENQGGIYKNLKMLRETDGKSECNIFKSFGLDYTFVKDGNDIESMINVLEKVKDTDRPVVVHICTQKGKGLEFAEVEKEKWHFNSPFDRKTGKPLNISNEENYASITEKYILEKMKNDSSVIAITPATPMTSGFTKKVRSFENQFTDTGIAEEHAVAYASGLASAGAKPVLGIHSSFIQRAYDQISQDLALNRNPAVILVFGGGISGADKTHLGIFDIALLGSIPEIVHMAPATVEEYISMCDWAIEQDKYPVVIRVPSKVIHMEDSEFVFTGINKSKVIKEGNKVCIVAVGSTIELGEKISEELDRRYNMSTTIVNPVYINGIDNELMNCIKENHELVVTLEEGVLEGGYGEKVAAYFSKDNIKVLNFGAKRRFTDRVPAEKLYQEYHMTPELTANDIAEILNLK</sequence>
<dbReference type="SUPFAM" id="SSF52922">
    <property type="entry name" value="TK C-terminal domain-like"/>
    <property type="match status" value="1"/>
</dbReference>
<dbReference type="Gene3D" id="3.40.50.920">
    <property type="match status" value="1"/>
</dbReference>
<feature type="domain" description="Transketolase-like pyrimidine-binding" evidence="13">
    <location>
        <begin position="283"/>
        <end position="446"/>
    </location>
</feature>
<dbReference type="GO" id="GO:0019288">
    <property type="term" value="P:isopentenyl diphosphate biosynthetic process, methylerythritol 4-phosphate pathway"/>
    <property type="evidence" value="ECO:0007669"/>
    <property type="project" value="TreeGrafter"/>
</dbReference>
<dbReference type="SMART" id="SM00861">
    <property type="entry name" value="Transket_pyr"/>
    <property type="match status" value="1"/>
</dbReference>
<keyword evidence="8" id="KW-0479">Metal-binding</keyword>
<accession>A0A544QWC4</accession>
<dbReference type="Pfam" id="PF13292">
    <property type="entry name" value="DXP_synthase_N"/>
    <property type="match status" value="2"/>
</dbReference>
<dbReference type="UniPathway" id="UPA00064">
    <property type="reaction ID" value="UER00091"/>
</dbReference>
<keyword evidence="11" id="KW-0786">Thiamine pyrophosphate</keyword>
<evidence type="ECO:0000313" key="14">
    <source>
        <dbReference type="EMBL" id="TQQ84981.1"/>
    </source>
</evidence>
<evidence type="ECO:0000256" key="5">
    <source>
        <dbReference type="ARBA" id="ARBA00011738"/>
    </source>
</evidence>
<keyword evidence="10" id="KW-0784">Thiamine biosynthesis</keyword>
<comment type="caution">
    <text evidence="14">The sequence shown here is derived from an EMBL/GenBank/DDBJ whole genome shotgun (WGS) entry which is preliminary data.</text>
</comment>
<evidence type="ECO:0000313" key="15">
    <source>
        <dbReference type="Proteomes" id="UP000317863"/>
    </source>
</evidence>
<dbReference type="FunFam" id="3.40.50.970:FF:000010">
    <property type="entry name" value="1-deoxy-D-xylulose-5-phosphate synthase"/>
    <property type="match status" value="1"/>
</dbReference>
<evidence type="ECO:0000256" key="10">
    <source>
        <dbReference type="ARBA" id="ARBA00022977"/>
    </source>
</evidence>
<dbReference type="EMBL" id="SGJB01000005">
    <property type="protein sequence ID" value="TQQ84981.1"/>
    <property type="molecule type" value="Genomic_DNA"/>
</dbReference>
<dbReference type="InterPro" id="IPR005477">
    <property type="entry name" value="Dxylulose-5-P_synthase"/>
</dbReference>
<dbReference type="PROSITE" id="PS00801">
    <property type="entry name" value="TRANSKETOLASE_1"/>
    <property type="match status" value="1"/>
</dbReference>
<dbReference type="PANTHER" id="PTHR43322:SF1">
    <property type="entry name" value="1-DEOXY-D-XYLULOSE-5-PHOSPHATE SYNTHASE"/>
    <property type="match status" value="1"/>
</dbReference>
<evidence type="ECO:0000259" key="13">
    <source>
        <dbReference type="SMART" id="SM00861"/>
    </source>
</evidence>
<gene>
    <name evidence="14" type="ORF">EXD82_03825</name>
</gene>
<dbReference type="GO" id="GO:0008661">
    <property type="term" value="F:1-deoxy-D-xylulose-5-phosphate synthase activity"/>
    <property type="evidence" value="ECO:0007669"/>
    <property type="project" value="UniProtKB-EC"/>
</dbReference>
<evidence type="ECO:0000256" key="9">
    <source>
        <dbReference type="ARBA" id="ARBA00022842"/>
    </source>
</evidence>
<evidence type="ECO:0000256" key="12">
    <source>
        <dbReference type="ARBA" id="ARBA00023229"/>
    </source>
</evidence>
<dbReference type="EC" id="2.2.1.7" evidence="6"/>
<dbReference type="GO" id="GO:0046872">
    <property type="term" value="F:metal ion binding"/>
    <property type="evidence" value="ECO:0007669"/>
    <property type="project" value="UniProtKB-KW"/>
</dbReference>
<proteinExistence type="inferred from homology"/>
<evidence type="ECO:0000256" key="3">
    <source>
        <dbReference type="ARBA" id="ARBA00004980"/>
    </source>
</evidence>
<dbReference type="AlphaFoldDB" id="A0A544QWC4"/>
<dbReference type="NCBIfam" id="NF008968">
    <property type="entry name" value="PRK12315.1"/>
    <property type="match status" value="1"/>
</dbReference>
<evidence type="ECO:0000256" key="2">
    <source>
        <dbReference type="ARBA" id="ARBA00001964"/>
    </source>
</evidence>
<dbReference type="InterPro" id="IPR005475">
    <property type="entry name" value="Transketolase-like_Pyr-bd"/>
</dbReference>
<comment type="pathway">
    <text evidence="3">Metabolic intermediate biosynthesis; 1-deoxy-D-xylulose 5-phosphate biosynthesis; 1-deoxy-D-xylulose 5-phosphate from D-glyceraldehyde 3-phosphate and pyruvate: step 1/1.</text>
</comment>
<keyword evidence="9" id="KW-0460">Magnesium</keyword>
<keyword evidence="15" id="KW-1185">Reference proteome</keyword>
<comment type="cofactor">
    <cofactor evidence="2">
        <name>thiamine diphosphate</name>
        <dbReference type="ChEBI" id="CHEBI:58937"/>
    </cofactor>
</comment>
<dbReference type="InterPro" id="IPR009014">
    <property type="entry name" value="Transketo_C/PFOR_II"/>
</dbReference>
<dbReference type="CDD" id="cd02007">
    <property type="entry name" value="TPP_DXS"/>
    <property type="match status" value="1"/>
</dbReference>
<dbReference type="Proteomes" id="UP000317863">
    <property type="component" value="Unassembled WGS sequence"/>
</dbReference>
<dbReference type="SUPFAM" id="SSF52518">
    <property type="entry name" value="Thiamin diphosphate-binding fold (THDP-binding)"/>
    <property type="match status" value="2"/>
</dbReference>
<evidence type="ECO:0000256" key="1">
    <source>
        <dbReference type="ARBA" id="ARBA00001946"/>
    </source>
</evidence>